<feature type="domain" description="FLYWCH-type" evidence="4">
    <location>
        <begin position="46"/>
        <end position="102"/>
    </location>
</feature>
<dbReference type="OrthoDB" id="6159439at2759"/>
<keyword evidence="3" id="KW-0862">Zinc</keyword>
<gene>
    <name evidence="5" type="ORF">BINO364_LOCUS9675</name>
</gene>
<dbReference type="InterPro" id="IPR007588">
    <property type="entry name" value="Znf_FLYWCH"/>
</dbReference>
<evidence type="ECO:0000256" key="3">
    <source>
        <dbReference type="ARBA" id="ARBA00022833"/>
    </source>
</evidence>
<proteinExistence type="predicted"/>
<keyword evidence="1" id="KW-0479">Metal-binding</keyword>
<evidence type="ECO:0000313" key="5">
    <source>
        <dbReference type="EMBL" id="CAH0723907.1"/>
    </source>
</evidence>
<reference evidence="5" key="1">
    <citation type="submission" date="2021-12" db="EMBL/GenBank/DDBJ databases">
        <authorList>
            <person name="Martin H S."/>
        </authorList>
    </citation>
    <scope>NUCLEOTIDE SEQUENCE</scope>
</reference>
<sequence length="102" mass="11604">MDKGTTVRIVLDVGCFGDALKRTWAAEVEFGQKEPPSYTLVIYFDFTKGGSRVLVVNGERFNKQSCNGGKVSWRCIKRNLGCKSTVWTFDDEIVKIRDDHMH</sequence>
<dbReference type="Pfam" id="PF04500">
    <property type="entry name" value="FLYWCH"/>
    <property type="match status" value="1"/>
</dbReference>
<protein>
    <recommendedName>
        <fullName evidence="4">FLYWCH-type domain-containing protein</fullName>
    </recommendedName>
</protein>
<evidence type="ECO:0000256" key="2">
    <source>
        <dbReference type="ARBA" id="ARBA00022771"/>
    </source>
</evidence>
<accession>A0A8J9UQ34</accession>
<evidence type="ECO:0000256" key="1">
    <source>
        <dbReference type="ARBA" id="ARBA00022723"/>
    </source>
</evidence>
<dbReference type="AlphaFoldDB" id="A0A8J9UQ34"/>
<evidence type="ECO:0000313" key="6">
    <source>
        <dbReference type="Proteomes" id="UP000838878"/>
    </source>
</evidence>
<dbReference type="EMBL" id="OV170224">
    <property type="protein sequence ID" value="CAH0723907.1"/>
    <property type="molecule type" value="Genomic_DNA"/>
</dbReference>
<name>A0A8J9UQ34_9NEOP</name>
<keyword evidence="2" id="KW-0863">Zinc-finger</keyword>
<keyword evidence="6" id="KW-1185">Reference proteome</keyword>
<dbReference type="Proteomes" id="UP000838878">
    <property type="component" value="Chromosome 4"/>
</dbReference>
<dbReference type="Gene3D" id="2.20.25.240">
    <property type="match status" value="1"/>
</dbReference>
<organism evidence="5 6">
    <name type="scientific">Brenthis ino</name>
    <name type="common">lesser marbled fritillary</name>
    <dbReference type="NCBI Taxonomy" id="405034"/>
    <lineage>
        <taxon>Eukaryota</taxon>
        <taxon>Metazoa</taxon>
        <taxon>Ecdysozoa</taxon>
        <taxon>Arthropoda</taxon>
        <taxon>Hexapoda</taxon>
        <taxon>Insecta</taxon>
        <taxon>Pterygota</taxon>
        <taxon>Neoptera</taxon>
        <taxon>Endopterygota</taxon>
        <taxon>Lepidoptera</taxon>
        <taxon>Glossata</taxon>
        <taxon>Ditrysia</taxon>
        <taxon>Papilionoidea</taxon>
        <taxon>Nymphalidae</taxon>
        <taxon>Heliconiinae</taxon>
        <taxon>Argynnini</taxon>
        <taxon>Brenthis</taxon>
    </lineage>
</organism>
<evidence type="ECO:0000259" key="4">
    <source>
        <dbReference type="Pfam" id="PF04500"/>
    </source>
</evidence>
<feature type="non-terminal residue" evidence="5">
    <location>
        <position position="102"/>
    </location>
</feature>
<dbReference type="GO" id="GO:0008270">
    <property type="term" value="F:zinc ion binding"/>
    <property type="evidence" value="ECO:0007669"/>
    <property type="project" value="UniProtKB-KW"/>
</dbReference>